<accession>A0A2I0JMT0</accession>
<feature type="region of interest" description="Disordered" evidence="1">
    <location>
        <begin position="1"/>
        <end position="25"/>
    </location>
</feature>
<name>A0A2I0JMT0_PUNGR</name>
<organism evidence="2 3">
    <name type="scientific">Punica granatum</name>
    <name type="common">Pomegranate</name>
    <dbReference type="NCBI Taxonomy" id="22663"/>
    <lineage>
        <taxon>Eukaryota</taxon>
        <taxon>Viridiplantae</taxon>
        <taxon>Streptophyta</taxon>
        <taxon>Embryophyta</taxon>
        <taxon>Tracheophyta</taxon>
        <taxon>Spermatophyta</taxon>
        <taxon>Magnoliopsida</taxon>
        <taxon>eudicotyledons</taxon>
        <taxon>Gunneridae</taxon>
        <taxon>Pentapetalae</taxon>
        <taxon>rosids</taxon>
        <taxon>malvids</taxon>
        <taxon>Myrtales</taxon>
        <taxon>Lythraceae</taxon>
        <taxon>Punica</taxon>
    </lineage>
</organism>
<evidence type="ECO:0000313" key="3">
    <source>
        <dbReference type="Proteomes" id="UP000233551"/>
    </source>
</evidence>
<sequence length="116" mass="12751">MPLGAHMAPPLSSSTSRGTSPRSELIHTGCPHNRTILSNEIRCGQWPQGALGRLQEARLSSDSGWKWRRAVAGWAVRLFSSLPLTQAYLVILDISIVISIPKEKDRNALDNMSNCV</sequence>
<dbReference type="EMBL" id="PGOL01001504">
    <property type="protein sequence ID" value="PKI57587.1"/>
    <property type="molecule type" value="Genomic_DNA"/>
</dbReference>
<evidence type="ECO:0000256" key="1">
    <source>
        <dbReference type="SAM" id="MobiDB-lite"/>
    </source>
</evidence>
<reference evidence="2 3" key="1">
    <citation type="submission" date="2017-11" db="EMBL/GenBank/DDBJ databases">
        <title>De-novo sequencing of pomegranate (Punica granatum L.) genome.</title>
        <authorList>
            <person name="Akparov Z."/>
            <person name="Amiraslanov A."/>
            <person name="Hajiyeva S."/>
            <person name="Abbasov M."/>
            <person name="Kaur K."/>
            <person name="Hamwieh A."/>
            <person name="Solovyev V."/>
            <person name="Salamov A."/>
            <person name="Braich B."/>
            <person name="Kosarev P."/>
            <person name="Mahmoud A."/>
            <person name="Hajiyev E."/>
            <person name="Babayeva S."/>
            <person name="Izzatullayeva V."/>
            <person name="Mammadov A."/>
            <person name="Mammadov A."/>
            <person name="Sharifova S."/>
            <person name="Ojaghi J."/>
            <person name="Eynullazada K."/>
            <person name="Bayramov B."/>
            <person name="Abdulazimova A."/>
            <person name="Shahmuradov I."/>
        </authorList>
    </citation>
    <scope>NUCLEOTIDE SEQUENCE [LARGE SCALE GENOMIC DNA]</scope>
    <source>
        <strain evidence="3">cv. AG2017</strain>
        <tissue evidence="2">Leaf</tissue>
    </source>
</reference>
<feature type="compositionally biased region" description="Low complexity" evidence="1">
    <location>
        <begin position="9"/>
        <end position="23"/>
    </location>
</feature>
<dbReference type="AlphaFoldDB" id="A0A2I0JMT0"/>
<proteinExistence type="predicted"/>
<keyword evidence="3" id="KW-1185">Reference proteome</keyword>
<gene>
    <name evidence="2" type="ORF">CRG98_022058</name>
</gene>
<comment type="caution">
    <text evidence="2">The sequence shown here is derived from an EMBL/GenBank/DDBJ whole genome shotgun (WGS) entry which is preliminary data.</text>
</comment>
<dbReference type="Proteomes" id="UP000233551">
    <property type="component" value="Unassembled WGS sequence"/>
</dbReference>
<protein>
    <submittedName>
        <fullName evidence="2">Uncharacterized protein</fullName>
    </submittedName>
</protein>
<evidence type="ECO:0000313" key="2">
    <source>
        <dbReference type="EMBL" id="PKI57587.1"/>
    </source>
</evidence>